<keyword evidence="3" id="KW-1185">Reference proteome</keyword>
<proteinExistence type="inferred from homology"/>
<dbReference type="Gene3D" id="3.30.420.40">
    <property type="match status" value="2"/>
</dbReference>
<dbReference type="SUPFAM" id="SSF53067">
    <property type="entry name" value="Actin-like ATPase domain"/>
    <property type="match status" value="1"/>
</dbReference>
<organism evidence="2 3">
    <name type="scientific">Splendidivirga corallicola</name>
    <dbReference type="NCBI Taxonomy" id="3051826"/>
    <lineage>
        <taxon>Bacteria</taxon>
        <taxon>Pseudomonadati</taxon>
        <taxon>Bacteroidota</taxon>
        <taxon>Cytophagia</taxon>
        <taxon>Cytophagales</taxon>
        <taxon>Splendidivirgaceae</taxon>
        <taxon>Splendidivirga</taxon>
    </lineage>
</organism>
<dbReference type="Pfam" id="PF00480">
    <property type="entry name" value="ROK"/>
    <property type="match status" value="1"/>
</dbReference>
<comment type="similarity">
    <text evidence="1">Belongs to the ROK (NagC/XylR) family.</text>
</comment>
<dbReference type="Proteomes" id="UP001172082">
    <property type="component" value="Unassembled WGS sequence"/>
</dbReference>
<gene>
    <name evidence="2" type="ORF">QQ008_19755</name>
</gene>
<sequence>MVIHSSVSSGSQQYLWGIDLGGTKIEGVVLQSVDPSIELIRKRIPTEANRGYEHIIRQIKLLAAQMADDLKIQPGLLGIGTPGSLDPNTQTLKNSNTTCLNGKMLKKDIEQALGISIVMANDANCFALAETKLGAVKQVKPDANLIFGVIMGTGVGGGIVVNGSVINGVHGIAGEWGHIFLDHSGGKCYCGKTGCVETIISGPALENHYLEQSGHQLSLSEIVRKYDDKKDEYATATIQRLIHFYGKGLSQVINILDPDIILIGGGVGNIDLLYTLGLEEVKKYVFNTSFTTPIIKPQLGDSAGVFGAALLATS</sequence>
<dbReference type="InterPro" id="IPR049874">
    <property type="entry name" value="ROK_cs"/>
</dbReference>
<dbReference type="PROSITE" id="PS01125">
    <property type="entry name" value="ROK"/>
    <property type="match status" value="1"/>
</dbReference>
<name>A0ABT8KSC5_9BACT</name>
<protein>
    <submittedName>
        <fullName evidence="2">ROK family protein</fullName>
    </submittedName>
</protein>
<dbReference type="EMBL" id="JAUJEA010000008">
    <property type="protein sequence ID" value="MDN5203634.1"/>
    <property type="molecule type" value="Genomic_DNA"/>
</dbReference>
<dbReference type="RefSeq" id="WP_346753657.1">
    <property type="nucleotide sequence ID" value="NZ_JAUJEA010000008.1"/>
</dbReference>
<evidence type="ECO:0000313" key="2">
    <source>
        <dbReference type="EMBL" id="MDN5203634.1"/>
    </source>
</evidence>
<dbReference type="InterPro" id="IPR043129">
    <property type="entry name" value="ATPase_NBD"/>
</dbReference>
<evidence type="ECO:0000313" key="3">
    <source>
        <dbReference type="Proteomes" id="UP001172082"/>
    </source>
</evidence>
<dbReference type="PANTHER" id="PTHR18964">
    <property type="entry name" value="ROK (REPRESSOR, ORF, KINASE) FAMILY"/>
    <property type="match status" value="1"/>
</dbReference>
<dbReference type="PANTHER" id="PTHR18964:SF149">
    <property type="entry name" value="BIFUNCTIONAL UDP-N-ACETYLGLUCOSAMINE 2-EPIMERASE_N-ACETYLMANNOSAMINE KINASE"/>
    <property type="match status" value="1"/>
</dbReference>
<comment type="caution">
    <text evidence="2">The sequence shown here is derived from an EMBL/GenBank/DDBJ whole genome shotgun (WGS) entry which is preliminary data.</text>
</comment>
<accession>A0ABT8KSC5</accession>
<reference evidence="2" key="1">
    <citation type="submission" date="2023-06" db="EMBL/GenBank/DDBJ databases">
        <title>Genomic of Parafulvivirga corallium.</title>
        <authorList>
            <person name="Wang G."/>
        </authorList>
    </citation>
    <scope>NUCLEOTIDE SEQUENCE</scope>
    <source>
        <strain evidence="2">BMA10</strain>
    </source>
</reference>
<dbReference type="InterPro" id="IPR000600">
    <property type="entry name" value="ROK"/>
</dbReference>
<evidence type="ECO:0000256" key="1">
    <source>
        <dbReference type="ARBA" id="ARBA00006479"/>
    </source>
</evidence>